<feature type="region of interest" description="Disordered" evidence="1">
    <location>
        <begin position="156"/>
        <end position="245"/>
    </location>
</feature>
<evidence type="ECO:0000256" key="1">
    <source>
        <dbReference type="SAM" id="MobiDB-lite"/>
    </source>
</evidence>
<reference evidence="3" key="1">
    <citation type="journal article" date="2008" name="Nat. Genet.">
        <title>The Pristionchus pacificus genome provides a unique perspective on nematode lifestyle and parasitism.</title>
        <authorList>
            <person name="Dieterich C."/>
            <person name="Clifton S.W."/>
            <person name="Schuster L.N."/>
            <person name="Chinwalla A."/>
            <person name="Delehaunty K."/>
            <person name="Dinkelacker I."/>
            <person name="Fulton L."/>
            <person name="Fulton R."/>
            <person name="Godfrey J."/>
            <person name="Minx P."/>
            <person name="Mitreva M."/>
            <person name="Roeseler W."/>
            <person name="Tian H."/>
            <person name="Witte H."/>
            <person name="Yang S.P."/>
            <person name="Wilson R.K."/>
            <person name="Sommer R.J."/>
        </authorList>
    </citation>
    <scope>NUCLEOTIDE SEQUENCE [LARGE SCALE GENOMIC DNA]</scope>
    <source>
        <strain evidence="3">PS312</strain>
    </source>
</reference>
<protein>
    <submittedName>
        <fullName evidence="2">Grl-3</fullName>
    </submittedName>
</protein>
<feature type="compositionally biased region" description="Basic and acidic residues" evidence="1">
    <location>
        <begin position="156"/>
        <end position="174"/>
    </location>
</feature>
<name>A0A2A6CAU5_PRIPA</name>
<evidence type="ECO:0000313" key="2">
    <source>
        <dbReference type="EnsemblMetazoa" id="PPA33993.1"/>
    </source>
</evidence>
<organism evidence="2 3">
    <name type="scientific">Pristionchus pacificus</name>
    <name type="common">Parasitic nematode worm</name>
    <dbReference type="NCBI Taxonomy" id="54126"/>
    <lineage>
        <taxon>Eukaryota</taxon>
        <taxon>Metazoa</taxon>
        <taxon>Ecdysozoa</taxon>
        <taxon>Nematoda</taxon>
        <taxon>Chromadorea</taxon>
        <taxon>Rhabditida</taxon>
        <taxon>Rhabditina</taxon>
        <taxon>Diplogasteromorpha</taxon>
        <taxon>Diplogasteroidea</taxon>
        <taxon>Neodiplogasteridae</taxon>
        <taxon>Pristionchus</taxon>
    </lineage>
</organism>
<evidence type="ECO:0000313" key="3">
    <source>
        <dbReference type="Proteomes" id="UP000005239"/>
    </source>
</evidence>
<dbReference type="EnsemblMetazoa" id="PPA33993.1">
    <property type="protein sequence ID" value="PPA33993.1"/>
    <property type="gene ID" value="WBGene00272362"/>
</dbReference>
<dbReference type="OrthoDB" id="5846317at2759"/>
<dbReference type="Proteomes" id="UP000005239">
    <property type="component" value="Unassembled WGS sequence"/>
</dbReference>
<gene>
    <name evidence="2" type="primary">WBGene00272362</name>
</gene>
<dbReference type="InterPro" id="IPR007284">
    <property type="entry name" value="Ground-like_dom"/>
</dbReference>
<dbReference type="Pfam" id="PF04155">
    <property type="entry name" value="Ground-like"/>
    <property type="match status" value="1"/>
</dbReference>
<reference evidence="2" key="2">
    <citation type="submission" date="2022-06" db="UniProtKB">
        <authorList>
            <consortium name="EnsemblMetazoa"/>
        </authorList>
    </citation>
    <scope>IDENTIFICATION</scope>
    <source>
        <strain evidence="2">PS312</strain>
    </source>
</reference>
<proteinExistence type="predicted"/>
<dbReference type="AlphaFoldDB" id="A0A2A6CAU5"/>
<feature type="compositionally biased region" description="Gly residues" evidence="1">
    <location>
        <begin position="189"/>
        <end position="201"/>
    </location>
</feature>
<feature type="compositionally biased region" description="Basic and acidic residues" evidence="1">
    <location>
        <begin position="202"/>
        <end position="213"/>
    </location>
</feature>
<keyword evidence="3" id="KW-1185">Reference proteome</keyword>
<accession>A0A2A6CAU5</accession>
<accession>A0A8R1UJR6</accession>
<sequence length="314" mass="34639">MHYETMSRELQSLWDQAIVESAVDSSEKDANMSDVQPPGWMPFVIEDIVNTRENKSIHSLLTSPTADQTIAKMEKLLMTSVEESLIDEDKESIRALMTVLRERMKREKSKEMRVRRSVIDGDSSRFRSPPIMPMKSGYEFRMKRQSGVVSVPVEEKMKGIHEEEKREEGKRDVIEQTTIGDGGASTKVNGGGKGGGGGGEGGAEKGGESDAHSDASLVAGADVADGDHSHSSHRGKKEGNCNDLKMRKMITDNIGKTPKDSKKQIQKALERAMGGTFSVVCSPCEFSFVIRSESYCDGFKNQIACFAYRDEDEA</sequence>